<dbReference type="EMBL" id="LR134477">
    <property type="protein sequence ID" value="VEI14936.1"/>
    <property type="molecule type" value="Genomic_DNA"/>
</dbReference>
<dbReference type="InterPro" id="IPR013189">
    <property type="entry name" value="Glyco_hydro_32_C"/>
</dbReference>
<dbReference type="SMART" id="SM00640">
    <property type="entry name" value="Glyco_32"/>
    <property type="match status" value="1"/>
</dbReference>
<reference evidence="8 9" key="1">
    <citation type="submission" date="2018-12" db="EMBL/GenBank/DDBJ databases">
        <authorList>
            <consortium name="Pathogen Informatics"/>
        </authorList>
    </citation>
    <scope>NUCLEOTIDE SEQUENCE [LARGE SCALE GENOMIC DNA]</scope>
    <source>
        <strain evidence="8 9">NCTC10951</strain>
    </source>
</reference>
<dbReference type="GO" id="GO:0004564">
    <property type="term" value="F:beta-fructofuranosidase activity"/>
    <property type="evidence" value="ECO:0007669"/>
    <property type="project" value="UniProtKB-EC"/>
</dbReference>
<dbReference type="InterPro" id="IPR018053">
    <property type="entry name" value="Glyco_hydro_32_AS"/>
</dbReference>
<proteinExistence type="inferred from homology"/>
<dbReference type="CDD" id="cd18623">
    <property type="entry name" value="GH32_ScrB-like"/>
    <property type="match status" value="1"/>
</dbReference>
<feature type="domain" description="Glycosyl hydrolase family 32 C-terminal" evidence="7">
    <location>
        <begin position="391"/>
        <end position="492"/>
    </location>
</feature>
<evidence type="ECO:0000256" key="5">
    <source>
        <dbReference type="RuleBase" id="RU362110"/>
    </source>
</evidence>
<dbReference type="InterPro" id="IPR023296">
    <property type="entry name" value="Glyco_hydro_beta-prop_sf"/>
</dbReference>
<dbReference type="Gene3D" id="2.60.120.560">
    <property type="entry name" value="Exo-inulinase, domain 1"/>
    <property type="match status" value="1"/>
</dbReference>
<dbReference type="Pfam" id="PF08244">
    <property type="entry name" value="Glyco_hydro_32C"/>
    <property type="match status" value="1"/>
</dbReference>
<evidence type="ECO:0000259" key="7">
    <source>
        <dbReference type="Pfam" id="PF08244"/>
    </source>
</evidence>
<dbReference type="OrthoDB" id="9776657at2"/>
<dbReference type="AlphaFoldDB" id="A0A3S4VD50"/>
<evidence type="ECO:0000256" key="2">
    <source>
        <dbReference type="ARBA" id="ARBA00012758"/>
    </source>
</evidence>
<evidence type="ECO:0000313" key="9">
    <source>
        <dbReference type="Proteomes" id="UP000268658"/>
    </source>
</evidence>
<dbReference type="SUPFAM" id="SSF49899">
    <property type="entry name" value="Concanavalin A-like lectins/glucanases"/>
    <property type="match status" value="1"/>
</dbReference>
<accession>A0A3S4VD50</accession>
<dbReference type="InterPro" id="IPR051214">
    <property type="entry name" value="GH32_Enzymes"/>
</dbReference>
<dbReference type="InterPro" id="IPR013148">
    <property type="entry name" value="Glyco_hydro_32_N"/>
</dbReference>
<dbReference type="KEGG" id="avc:NCTC10951_00813"/>
<dbReference type="Pfam" id="PF00251">
    <property type="entry name" value="Glyco_hydro_32N"/>
    <property type="match status" value="1"/>
</dbReference>
<evidence type="ECO:0000313" key="8">
    <source>
        <dbReference type="EMBL" id="VEI14936.1"/>
    </source>
</evidence>
<keyword evidence="4 5" id="KW-0326">Glycosidase</keyword>
<protein>
    <recommendedName>
        <fullName evidence="2">beta-fructofuranosidase</fullName>
        <ecNumber evidence="2">3.2.1.26</ecNumber>
    </recommendedName>
</protein>
<dbReference type="GO" id="GO:0005975">
    <property type="term" value="P:carbohydrate metabolic process"/>
    <property type="evidence" value="ECO:0007669"/>
    <property type="project" value="InterPro"/>
</dbReference>
<sequence length="515" mass="56607">MTEDLKGLALDAIATSAAADDPDYPRFHVVPPVGRLNDPNGLLVDGGTFHAFYQFSPFHPHRKLVYWGHSSSADLLHWRHHEPTIVPDSFYDRSGAYSGNAIVLEGRELDDAPARAPYQLFYTGNLKDPVTDERTASQCLVTSGDLTDFAKWPGNPLIPTNAEGYTAHYRDPQVFRDPDRPGEYRMLIGVQRANESGAAVLYRSRDLVSWEPEGELTFPDAGGVFDSFGYMWECPGLVRVTDEDTGEDWDVLIWCPQGIAPQTEGFENIFPCVYTVGHLVGTELRDTGGAFHEVDRGFEFYAPQVFARRPSEPGPVLLTAWAGNASEDDQPSISTGQWVHALSLPRSLSLKEGRLIQRPATNLPHDVGRPALVDTALEAGQYEIAELRGYRSWQLRLEADAASDSDACWGLRIGTAESHVDIVLDGGVLRVDRSTSRYTQHGSVRAVTLPEGCAPVLEVIHDRSLTEVFVGDGALTFTLRSFVDVGSSGARLMLEEPLVLKTGSVRTFAPAPEVL</sequence>
<comment type="similarity">
    <text evidence="1 5">Belongs to the glycosyl hydrolase 32 family.</text>
</comment>
<name>A0A3S4VD50_ACTVI</name>
<dbReference type="InterPro" id="IPR001362">
    <property type="entry name" value="Glyco_hydro_32"/>
</dbReference>
<evidence type="ECO:0000256" key="1">
    <source>
        <dbReference type="ARBA" id="ARBA00009902"/>
    </source>
</evidence>
<dbReference type="EC" id="3.2.1.26" evidence="2"/>
<dbReference type="PANTHER" id="PTHR43101:SF1">
    <property type="entry name" value="BETA-FRUCTOSIDASE"/>
    <property type="match status" value="1"/>
</dbReference>
<dbReference type="PANTHER" id="PTHR43101">
    <property type="entry name" value="BETA-FRUCTOSIDASE"/>
    <property type="match status" value="1"/>
</dbReference>
<dbReference type="PROSITE" id="PS00609">
    <property type="entry name" value="GLYCOSYL_HYDROL_F32"/>
    <property type="match status" value="1"/>
</dbReference>
<dbReference type="Gene3D" id="2.115.10.20">
    <property type="entry name" value="Glycosyl hydrolase domain, family 43"/>
    <property type="match status" value="1"/>
</dbReference>
<keyword evidence="3 5" id="KW-0378">Hydrolase</keyword>
<dbReference type="SUPFAM" id="SSF75005">
    <property type="entry name" value="Arabinanase/levansucrase/invertase"/>
    <property type="match status" value="1"/>
</dbReference>
<feature type="domain" description="Glycosyl hydrolase family 32 N-terminal" evidence="6">
    <location>
        <begin position="28"/>
        <end position="359"/>
    </location>
</feature>
<evidence type="ECO:0000259" key="6">
    <source>
        <dbReference type="Pfam" id="PF00251"/>
    </source>
</evidence>
<dbReference type="Proteomes" id="UP000268658">
    <property type="component" value="Chromosome"/>
</dbReference>
<gene>
    <name evidence="8" type="primary">scrB</name>
    <name evidence="8" type="ORF">NCTC10951_00813</name>
</gene>
<evidence type="ECO:0000256" key="4">
    <source>
        <dbReference type="ARBA" id="ARBA00023295"/>
    </source>
</evidence>
<organism evidence="8 9">
    <name type="scientific">Actinomyces viscosus</name>
    <dbReference type="NCBI Taxonomy" id="1656"/>
    <lineage>
        <taxon>Bacteria</taxon>
        <taxon>Bacillati</taxon>
        <taxon>Actinomycetota</taxon>
        <taxon>Actinomycetes</taxon>
        <taxon>Actinomycetales</taxon>
        <taxon>Actinomycetaceae</taxon>
        <taxon>Actinomyces</taxon>
    </lineage>
</organism>
<evidence type="ECO:0000256" key="3">
    <source>
        <dbReference type="ARBA" id="ARBA00022801"/>
    </source>
</evidence>
<dbReference type="InterPro" id="IPR013320">
    <property type="entry name" value="ConA-like_dom_sf"/>
</dbReference>
<dbReference type="RefSeq" id="WP_126413550.1">
    <property type="nucleotide sequence ID" value="NZ_JASPER010000001.1"/>
</dbReference>